<feature type="region of interest" description="Disordered" evidence="1">
    <location>
        <begin position="501"/>
        <end position="522"/>
    </location>
</feature>
<feature type="compositionally biased region" description="Basic and acidic residues" evidence="1">
    <location>
        <begin position="651"/>
        <end position="664"/>
    </location>
</feature>
<comment type="caution">
    <text evidence="2">The sequence shown here is derived from an EMBL/GenBank/DDBJ whole genome shotgun (WGS) entry which is preliminary data.</text>
</comment>
<organism evidence="2 3">
    <name type="scientific">Phellinidium pouzarii</name>
    <dbReference type="NCBI Taxonomy" id="167371"/>
    <lineage>
        <taxon>Eukaryota</taxon>
        <taxon>Fungi</taxon>
        <taxon>Dikarya</taxon>
        <taxon>Basidiomycota</taxon>
        <taxon>Agaricomycotina</taxon>
        <taxon>Agaricomycetes</taxon>
        <taxon>Hymenochaetales</taxon>
        <taxon>Hymenochaetaceae</taxon>
        <taxon>Phellinidium</taxon>
    </lineage>
</organism>
<gene>
    <name evidence="2" type="ORF">EW145_g626</name>
</gene>
<name>A0A4S4LI86_9AGAM</name>
<feature type="compositionally biased region" description="Basic and acidic residues" evidence="1">
    <location>
        <begin position="540"/>
        <end position="553"/>
    </location>
</feature>
<keyword evidence="3" id="KW-1185">Reference proteome</keyword>
<evidence type="ECO:0000256" key="1">
    <source>
        <dbReference type="SAM" id="MobiDB-lite"/>
    </source>
</evidence>
<dbReference type="AlphaFoldDB" id="A0A4S4LI86"/>
<protein>
    <submittedName>
        <fullName evidence="2">Uncharacterized protein</fullName>
    </submittedName>
</protein>
<evidence type="ECO:0000313" key="2">
    <source>
        <dbReference type="EMBL" id="THH11475.1"/>
    </source>
</evidence>
<feature type="region of interest" description="Disordered" evidence="1">
    <location>
        <begin position="126"/>
        <end position="149"/>
    </location>
</feature>
<feature type="region of interest" description="Disordered" evidence="1">
    <location>
        <begin position="540"/>
        <end position="564"/>
    </location>
</feature>
<feature type="region of interest" description="Disordered" evidence="1">
    <location>
        <begin position="175"/>
        <end position="294"/>
    </location>
</feature>
<evidence type="ECO:0000313" key="3">
    <source>
        <dbReference type="Proteomes" id="UP000308199"/>
    </source>
</evidence>
<dbReference type="OrthoDB" id="2564267at2759"/>
<reference evidence="2 3" key="1">
    <citation type="submission" date="2019-02" db="EMBL/GenBank/DDBJ databases">
        <title>Genome sequencing of the rare red list fungi Phellinidium pouzarii.</title>
        <authorList>
            <person name="Buettner E."/>
            <person name="Kellner H."/>
        </authorList>
    </citation>
    <scope>NUCLEOTIDE SEQUENCE [LARGE SCALE GENOMIC DNA]</scope>
    <source>
        <strain evidence="2 3">DSM 108285</strain>
    </source>
</reference>
<dbReference type="Proteomes" id="UP000308199">
    <property type="component" value="Unassembled WGS sequence"/>
</dbReference>
<dbReference type="EMBL" id="SGPK01000013">
    <property type="protein sequence ID" value="THH11475.1"/>
    <property type="molecule type" value="Genomic_DNA"/>
</dbReference>
<feature type="region of interest" description="Disordered" evidence="1">
    <location>
        <begin position="651"/>
        <end position="713"/>
    </location>
</feature>
<accession>A0A4S4LI86</accession>
<feature type="compositionally biased region" description="Low complexity" evidence="1">
    <location>
        <begin position="686"/>
        <end position="697"/>
    </location>
</feature>
<feature type="compositionally biased region" description="Polar residues" evidence="1">
    <location>
        <begin position="211"/>
        <end position="230"/>
    </location>
</feature>
<proteinExistence type="predicted"/>
<feature type="region of interest" description="Disordered" evidence="1">
    <location>
        <begin position="61"/>
        <end position="80"/>
    </location>
</feature>
<sequence length="971" mass="106954">MASFSRLQLAAALLEYDNDPDNPKAPRRSAHDSAIFSRLRSVNGNIHATKEADRNADYLAVAKPSDTGPPTETDKELTRRSKVSMDMLHNPFGGEEEEEPEEDLEVDLASWGLDSLISDKKATKISKNNKGKAKSDVLPNTRRLSTSGFGSRLDNGHVAHSRSISMSLAEFGEGGKLLDPTSDGRRNTISGPLDISEGNVLDRPGERRRASSYSLTEDLSIRPPTNSLSSYEKKRDTIPFPSSSPILERNEADRLSSSRPPSHLVNLSGGHELGQSDEPNPFAIPPPPLSRASRFDPKSIAHARTLSNATRLSVVPKSTYNEENDNLVLRAPSRVDVKSARDKRLSVASFGTREMLDDEYQSHYGEDEYRERRYSRLDLMRPKVLVMPSPLQCVSAVPVHNKPTRDGFLDSTDGRPMPPGARTPRMSMLGLPTSLNVPVASNSFTPNPRLSLSASQLLFRNSLLVDGQRDVTYNDIDGSLQRAVEDGEQAKLDFPEVKEEKATSIALSPTEETKTSRPPGKLFGRSLIDDLETRKAEMRSKQRVFTGDKRPSMMDRNGIKRSSTFIDPDSLQLKTVPGIQIEPSATDTTLTRRGSRNSQPLLAIDGTGQIAETGVREPKLMQTRSVFGVDTIWEREMAKLKEIEAQERAEAQERKKLENEEETKKTKRKKKGKGPEVQLNKNFQISPSPTSPAAAFSPEHEHTPSLSLPDIPLVTSRKRSVPIPADDDSDYESSASEAALGRAAPLFEEAVDQWVSDDEKRPVQASRIGLGYSLNHLTPENDSDEDLPLSMALQRASHKLSIPMTESDNSDEDKPLSSLLDKPKLNIPSIDLDQLTSPHSGLHLNITDNDDEDDVPLGIRASCLPAGASHLSGIFGLSAGGNGDDDDRPLSMHPGQIRKSQFQMFAQTQQQQQLFQAQMVNSMAFAPPPSMLLMTPPSVPFAPQPPIQMQEPNKFNSVDRWRHGVAVEGPS</sequence>